<protein>
    <submittedName>
        <fullName evidence="2">Uncharacterized protein</fullName>
    </submittedName>
</protein>
<feature type="transmembrane region" description="Helical" evidence="1">
    <location>
        <begin position="52"/>
        <end position="69"/>
    </location>
</feature>
<feature type="transmembrane region" description="Helical" evidence="1">
    <location>
        <begin position="12"/>
        <end position="31"/>
    </location>
</feature>
<keyword evidence="1" id="KW-1133">Transmembrane helix</keyword>
<organism evidence="2 3">
    <name type="scientific">Halalkalibacillus sediminis</name>
    <dbReference type="NCBI Taxonomy" id="2018042"/>
    <lineage>
        <taxon>Bacteria</taxon>
        <taxon>Bacillati</taxon>
        <taxon>Bacillota</taxon>
        <taxon>Bacilli</taxon>
        <taxon>Bacillales</taxon>
        <taxon>Bacillaceae</taxon>
        <taxon>Halalkalibacillus</taxon>
    </lineage>
</organism>
<proteinExistence type="predicted"/>
<keyword evidence="1" id="KW-0472">Membrane</keyword>
<evidence type="ECO:0000256" key="1">
    <source>
        <dbReference type="SAM" id="Phobius"/>
    </source>
</evidence>
<accession>A0A2I0QS36</accession>
<evidence type="ECO:0000313" key="3">
    <source>
        <dbReference type="Proteomes" id="UP000243524"/>
    </source>
</evidence>
<gene>
    <name evidence="2" type="ORF">CEY16_13980</name>
</gene>
<name>A0A2I0QS36_9BACI</name>
<reference evidence="2 3" key="1">
    <citation type="submission" date="2017-06" db="EMBL/GenBank/DDBJ databases">
        <title>the draft geome sequence of Illustriluteabacillus marina B3227.</title>
        <authorList>
            <person name="He R.-H."/>
            <person name="Du Z.-J."/>
        </authorList>
    </citation>
    <scope>NUCLEOTIDE SEQUENCE [LARGE SCALE GENOMIC DNA]</scope>
    <source>
        <strain evidence="2 3">B3227</strain>
    </source>
</reference>
<dbReference type="AlphaFoldDB" id="A0A2I0QS36"/>
<feature type="transmembrane region" description="Helical" evidence="1">
    <location>
        <begin position="75"/>
        <end position="94"/>
    </location>
</feature>
<dbReference type="Proteomes" id="UP000243524">
    <property type="component" value="Unassembled WGS sequence"/>
</dbReference>
<keyword evidence="3" id="KW-1185">Reference proteome</keyword>
<dbReference type="EMBL" id="PJNH01000004">
    <property type="protein sequence ID" value="PKR76910.1"/>
    <property type="molecule type" value="Genomic_DNA"/>
</dbReference>
<evidence type="ECO:0000313" key="2">
    <source>
        <dbReference type="EMBL" id="PKR76910.1"/>
    </source>
</evidence>
<sequence length="99" mass="11249">MLQSSPWWNGVIQIVIGALTSFIWIMIWISVANSSLLMESELSNISKSLGDIWIVLLTLVVCLGIFILLPKFRLFSLSLFITTLLLLFLIYQGLSNLRF</sequence>
<keyword evidence="1" id="KW-0812">Transmembrane</keyword>
<comment type="caution">
    <text evidence="2">The sequence shown here is derived from an EMBL/GenBank/DDBJ whole genome shotgun (WGS) entry which is preliminary data.</text>
</comment>